<organism evidence="8 9">
    <name type="scientific">Brassica campestris</name>
    <name type="common">Field mustard</name>
    <dbReference type="NCBI Taxonomy" id="3711"/>
    <lineage>
        <taxon>Eukaryota</taxon>
        <taxon>Viridiplantae</taxon>
        <taxon>Streptophyta</taxon>
        <taxon>Embryophyta</taxon>
        <taxon>Tracheophyta</taxon>
        <taxon>Spermatophyta</taxon>
        <taxon>Magnoliopsida</taxon>
        <taxon>eudicotyledons</taxon>
        <taxon>Gunneridae</taxon>
        <taxon>Pentapetalae</taxon>
        <taxon>rosids</taxon>
        <taxon>malvids</taxon>
        <taxon>Brassicales</taxon>
        <taxon>Brassicaceae</taxon>
        <taxon>Brassiceae</taxon>
        <taxon>Brassica</taxon>
    </lineage>
</organism>
<reference evidence="8" key="3">
    <citation type="submission" date="2023-03" db="UniProtKB">
        <authorList>
            <consortium name="EnsemblPlants"/>
        </authorList>
    </citation>
    <scope>IDENTIFICATION</scope>
    <source>
        <strain evidence="8">cv. Chiifu-401-42</strain>
    </source>
</reference>
<evidence type="ECO:0000313" key="9">
    <source>
        <dbReference type="Proteomes" id="UP000011750"/>
    </source>
</evidence>
<evidence type="ECO:0000256" key="1">
    <source>
        <dbReference type="ARBA" id="ARBA00006518"/>
    </source>
</evidence>
<proteinExistence type="inferred from homology"/>
<evidence type="ECO:0000256" key="3">
    <source>
        <dbReference type="ARBA" id="ARBA00022483"/>
    </source>
</evidence>
<dbReference type="STRING" id="51351.M4DGI7"/>
<evidence type="ECO:0000256" key="6">
    <source>
        <dbReference type="SAM" id="MobiDB-lite"/>
    </source>
</evidence>
<dbReference type="OMA" id="NQHVMSA"/>
<dbReference type="EnsemblPlants" id="Bra015612.1">
    <property type="protein sequence ID" value="Bra015612.1-P"/>
    <property type="gene ID" value="Bra015612"/>
</dbReference>
<accession>M4DGI7</accession>
<feature type="compositionally biased region" description="Acidic residues" evidence="6">
    <location>
        <begin position="780"/>
        <end position="794"/>
    </location>
</feature>
<dbReference type="PANTHER" id="PTHR16092:SF14">
    <property type="entry name" value="EXOCYST COMPLEX COMPONENT 1 ISOFORM X1"/>
    <property type="match status" value="1"/>
</dbReference>
<dbReference type="InterPro" id="IPR019160">
    <property type="entry name" value="Sec3_CC"/>
</dbReference>
<comment type="similarity">
    <text evidence="1">Belongs to the SEC3 family.</text>
</comment>
<dbReference type="SMART" id="SM01313">
    <property type="entry name" value="Sec3-PIP2_bind"/>
    <property type="match status" value="1"/>
</dbReference>
<dbReference type="GO" id="GO:0005886">
    <property type="term" value="C:plasma membrane"/>
    <property type="evidence" value="ECO:0000318"/>
    <property type="project" value="GO_Central"/>
</dbReference>
<dbReference type="HOGENOM" id="CLU_009408_0_0_1"/>
<dbReference type="InterPro" id="IPR028258">
    <property type="entry name" value="Sec3-PIP2_bind"/>
</dbReference>
<dbReference type="Proteomes" id="UP000011750">
    <property type="component" value="Chromosome A10"/>
</dbReference>
<dbReference type="FunCoup" id="M4DGI7">
    <property type="interactions" value="4470"/>
</dbReference>
<sequence>MSLSRDDSKNDYYNPTLAVNTAAPSARATLHTEEYDEDYEEERTKKYRGICTEDNRLLNHSYQTRNVTSIDRTVPTSINTHHHQKNCKRSSTDIAYYTSIHDGVDRAQEGNFSIGSWADDYYHESYVVETTIAEDREYNCNNERQIAQKRQGNERLHGYMVQQEQRRDGDLLPSHKKTIRVDDYQENRQTKHCRHRSTEHHLLRPMTTSLHRSTSIPKKKKKSEEGAMAKSSADDDELRRACEAAIEGTKQSIVMSIRVAKSRGVWGKSGKLGRQMAKPRVLALSVKSKGQRKKAFLRVMKYSSGGVLEPAKMYKLKHLSKVEVITNDPSGCTFTLGFDNLRSQSVAPPQWTMRNTDDRNRILVCILNICKDVLGKLPKVVGIDIVEMALWAKDNTPVVTTQRSTEDGEPVAEAVTESELKVTVEKELVSQAEEEDMEALLGTYVMGIGEAEAFSERLKRELQALEAANVHAILESEPLVDEVLNGLEAATNIVDDMDEWLGIFNVKLRHMREDIESIETRNNKLEMQSVNNKALIEELDKVIERLRVPSEYSASLTGGSFDEADMLQNIEACEWLAKALKGLEVPNLDPIYANMRSVKEKRAELKILKATFVTRASEFLRNYFASLVDFMVSDKSYFSQRGQLKRPDHADLRYKCRTYARLLQHLKSLDKNCLGPLRKAYCSSLNLLLRREAREFANELRASTKVSRNPTVWLEGSTGSSQNANTDTSAVSDAYAKMLTIFIPLLVDESSFFAHFMCFEVPALAPPGGAGSDKRPNNDDGNDDDDLGIMDIDESDKKTGKTSPDLTALNESLQDLLDGIQEDFYAVVDWAYKIDPLRCISMHGITERYLSGQKADAAGFVRLLLGDLEARVSMQFSRFVDEACHQIERNERNVRQMGVLPYIPRFAALATRMEQYIQGQSRDLVDQAYTKFVSIMFVTLEKIAQQDPKYADILLLENYAAFQNSLYDLANVVPTLAKFYHQASEAYEQACTRHISLIIYYQFERLFQFAKKIEDLMYTISPEEIPFQLGLSKMELRKMLKSSLSGVDKSIAQMYKKLQKNLASEELLPSLWDKCKKEFLDKYESFVQLVAKVYPSENVPGVTEMRGLLASM</sequence>
<evidence type="ECO:0000313" key="8">
    <source>
        <dbReference type="EnsemblPlants" id="Bra015612.1-P"/>
    </source>
</evidence>
<feature type="coiled-coil region" evidence="5">
    <location>
        <begin position="448"/>
        <end position="475"/>
    </location>
</feature>
<keyword evidence="2" id="KW-0813">Transport</keyword>
<dbReference type="Pfam" id="PF20654">
    <property type="entry name" value="Sec3_C-term"/>
    <property type="match status" value="1"/>
</dbReference>
<dbReference type="Pfam" id="PF15277">
    <property type="entry name" value="Sec3-PIP2_bind"/>
    <property type="match status" value="1"/>
</dbReference>
<reference evidence="8 9" key="2">
    <citation type="journal article" date="2018" name="Hortic Res">
        <title>Improved Brassica rapa reference genome by single-molecule sequencing and chromosome conformation capture technologies.</title>
        <authorList>
            <person name="Zhang L."/>
            <person name="Cai X."/>
            <person name="Wu J."/>
            <person name="Liu M."/>
            <person name="Grob S."/>
            <person name="Cheng F."/>
            <person name="Liang J."/>
            <person name="Cai C."/>
            <person name="Liu Z."/>
            <person name="Liu B."/>
            <person name="Wang F."/>
            <person name="Li S."/>
            <person name="Liu F."/>
            <person name="Li X."/>
            <person name="Cheng L."/>
            <person name="Yang W."/>
            <person name="Li M.H."/>
            <person name="Grossniklaus U."/>
            <person name="Zheng H."/>
            <person name="Wang X."/>
        </authorList>
    </citation>
    <scope>NUCLEOTIDE SEQUENCE [LARGE SCALE GENOMIC DNA]</scope>
    <source>
        <strain evidence="8 9">cv. Chiifu-401-42</strain>
    </source>
</reference>
<dbReference type="Gramene" id="Bra015612.1">
    <property type="protein sequence ID" value="Bra015612.1-P"/>
    <property type="gene ID" value="Bra015612"/>
</dbReference>
<keyword evidence="4 5" id="KW-0175">Coiled coil</keyword>
<protein>
    <recommendedName>
        <fullName evidence="7">Exocyst complex component Sec3 PIP2-binding N-terminal domain-containing protein</fullName>
    </recommendedName>
</protein>
<dbReference type="GO" id="GO:0000145">
    <property type="term" value="C:exocyst"/>
    <property type="evidence" value="ECO:0000318"/>
    <property type="project" value="GO_Central"/>
</dbReference>
<evidence type="ECO:0000256" key="4">
    <source>
        <dbReference type="ARBA" id="ARBA00023054"/>
    </source>
</evidence>
<evidence type="ECO:0000256" key="2">
    <source>
        <dbReference type="ARBA" id="ARBA00022448"/>
    </source>
</evidence>
<dbReference type="GO" id="GO:0006887">
    <property type="term" value="P:exocytosis"/>
    <property type="evidence" value="ECO:0000318"/>
    <property type="project" value="GO_Central"/>
</dbReference>
<dbReference type="GO" id="GO:0005546">
    <property type="term" value="F:phosphatidylinositol-4,5-bisphosphate binding"/>
    <property type="evidence" value="ECO:0000318"/>
    <property type="project" value="GO_Central"/>
</dbReference>
<feature type="region of interest" description="Disordered" evidence="6">
    <location>
        <begin position="767"/>
        <end position="804"/>
    </location>
</feature>
<reference evidence="8 9" key="1">
    <citation type="journal article" date="2011" name="Nat. Genet.">
        <title>The genome of the mesopolyploid crop species Brassica rapa.</title>
        <authorList>
            <consortium name="Brassica rapa Genome Sequencing Project Consortium"/>
            <person name="Wang X."/>
            <person name="Wang H."/>
            <person name="Wang J."/>
            <person name="Sun R."/>
            <person name="Wu J."/>
            <person name="Liu S."/>
            <person name="Bai Y."/>
            <person name="Mun J.H."/>
            <person name="Bancroft I."/>
            <person name="Cheng F."/>
            <person name="Huang S."/>
            <person name="Li X."/>
            <person name="Hua W."/>
            <person name="Wang J."/>
            <person name="Wang X."/>
            <person name="Freeling M."/>
            <person name="Pires J.C."/>
            <person name="Paterson A.H."/>
            <person name="Chalhoub B."/>
            <person name="Wang B."/>
            <person name="Hayward A."/>
            <person name="Sharpe A.G."/>
            <person name="Park B.S."/>
            <person name="Weisshaar B."/>
            <person name="Liu B."/>
            <person name="Li B."/>
            <person name="Liu B."/>
            <person name="Tong C."/>
            <person name="Song C."/>
            <person name="Duran C."/>
            <person name="Peng C."/>
            <person name="Geng C."/>
            <person name="Koh C."/>
            <person name="Lin C."/>
            <person name="Edwards D."/>
            <person name="Mu D."/>
            <person name="Shen D."/>
            <person name="Soumpourou E."/>
            <person name="Li F."/>
            <person name="Fraser F."/>
            <person name="Conant G."/>
            <person name="Lassalle G."/>
            <person name="King G.J."/>
            <person name="Bonnema G."/>
            <person name="Tang H."/>
            <person name="Wang H."/>
            <person name="Belcram H."/>
            <person name="Zhou H."/>
            <person name="Hirakawa H."/>
            <person name="Abe H."/>
            <person name="Guo H."/>
            <person name="Wang H."/>
            <person name="Jin H."/>
            <person name="Parkin I.A."/>
            <person name="Batley J."/>
            <person name="Kim J.S."/>
            <person name="Just J."/>
            <person name="Li J."/>
            <person name="Xu J."/>
            <person name="Deng J."/>
            <person name="Kim J.A."/>
            <person name="Li J."/>
            <person name="Yu J."/>
            <person name="Meng J."/>
            <person name="Wang J."/>
            <person name="Min J."/>
            <person name="Poulain J."/>
            <person name="Wang J."/>
            <person name="Hatakeyama K."/>
            <person name="Wu K."/>
            <person name="Wang L."/>
            <person name="Fang L."/>
            <person name="Trick M."/>
            <person name="Links M.G."/>
            <person name="Zhao M."/>
            <person name="Jin M."/>
            <person name="Ramchiary N."/>
            <person name="Drou N."/>
            <person name="Berkman P.J."/>
            <person name="Cai Q."/>
            <person name="Huang Q."/>
            <person name="Li R."/>
            <person name="Tabata S."/>
            <person name="Cheng S."/>
            <person name="Zhang S."/>
            <person name="Zhang S."/>
            <person name="Huang S."/>
            <person name="Sato S."/>
            <person name="Sun S."/>
            <person name="Kwon S.J."/>
            <person name="Choi S.R."/>
            <person name="Lee T.H."/>
            <person name="Fan W."/>
            <person name="Zhao X."/>
            <person name="Tan X."/>
            <person name="Xu X."/>
            <person name="Wang Y."/>
            <person name="Qiu Y."/>
            <person name="Yin Y."/>
            <person name="Li Y."/>
            <person name="Du Y."/>
            <person name="Liao Y."/>
            <person name="Lim Y."/>
            <person name="Narusaka Y."/>
            <person name="Wang Y."/>
            <person name="Wang Z."/>
            <person name="Li Z."/>
            <person name="Wang Z."/>
            <person name="Xiong Z."/>
            <person name="Zhang Z."/>
        </authorList>
    </citation>
    <scope>NUCLEOTIDE SEQUENCE [LARGE SCALE GENOMIC DNA]</scope>
    <source>
        <strain evidence="8 9">cv. Chiifu-401-42</strain>
    </source>
</reference>
<keyword evidence="3" id="KW-0268">Exocytosis</keyword>
<feature type="region of interest" description="Disordered" evidence="6">
    <location>
        <begin position="206"/>
        <end position="238"/>
    </location>
</feature>
<keyword evidence="9" id="KW-1185">Reference proteome</keyword>
<dbReference type="eggNOG" id="KOG2148">
    <property type="taxonomic scope" value="Eukaryota"/>
</dbReference>
<dbReference type="InterPro" id="IPR048628">
    <property type="entry name" value="Sec3_C"/>
</dbReference>
<evidence type="ECO:0000256" key="5">
    <source>
        <dbReference type="SAM" id="Coils"/>
    </source>
</evidence>
<dbReference type="GO" id="GO:0006893">
    <property type="term" value="P:Golgi to plasma membrane transport"/>
    <property type="evidence" value="ECO:0000318"/>
    <property type="project" value="GO_Central"/>
</dbReference>
<feature type="domain" description="Exocyst complex component Sec3 PIP2-binding N-terminal" evidence="7">
    <location>
        <begin position="275"/>
        <end position="373"/>
    </location>
</feature>
<dbReference type="PANTHER" id="PTHR16092">
    <property type="entry name" value="SEC3/SYNTAXIN-RELATED"/>
    <property type="match status" value="1"/>
</dbReference>
<dbReference type="AlphaFoldDB" id="M4DGI7"/>
<dbReference type="Pfam" id="PF09763">
    <property type="entry name" value="Sec3_CC"/>
    <property type="match status" value="1"/>
</dbReference>
<feature type="compositionally biased region" description="Polar residues" evidence="6">
    <location>
        <begin position="206"/>
        <end position="216"/>
    </location>
</feature>
<evidence type="ECO:0000259" key="7">
    <source>
        <dbReference type="SMART" id="SM01313"/>
    </source>
</evidence>
<dbReference type="InParanoid" id="M4DGI7"/>
<name>M4DGI7_BRACM</name>